<name>A0ABV9QW33_9GAMM</name>
<dbReference type="RefSeq" id="WP_380020931.1">
    <property type="nucleotide sequence ID" value="NZ_JBHSHD010000008.1"/>
</dbReference>
<protein>
    <submittedName>
        <fullName evidence="2">Ig-like domain repeat protein</fullName>
    </submittedName>
</protein>
<feature type="domain" description="Bacterial Ig-like" evidence="1">
    <location>
        <begin position="686"/>
        <end position="773"/>
    </location>
</feature>
<accession>A0ABV9QW33</accession>
<feature type="domain" description="Bacterial Ig-like" evidence="1">
    <location>
        <begin position="784"/>
        <end position="866"/>
    </location>
</feature>
<proteinExistence type="predicted"/>
<sequence length="1118" mass="116234">MANRVRATRSRWLALAWLLLALAGCGGSGPMWVTAPLLADTSRDVSGPVPDRPFDETLLVGEDAYAELKFSLDTLPSGVLSRLVIENGAATIGSENYALTPEKVFRARLVLFVDEVLAEGYLRVDGAYAPGGDCFADEATPPSCTQTVAGAQVAADADSPGQALRITQRGYYSVDVTDLVRDRLRHGYAGILRVQSARDPQANDWGRFRFASKEKVMGGAFVHHHQPQLLVTLTDAAGMTSSAFITSTVQNSQSDPTLAGRDFSQDPQMLMNGQPAEIAYAITQPRGLPTGGLNMRSFLGQIGTRAYKMTMTTSLDAPVPFSAQDPARIDWYRRGKLFNPANNNHVITWNNGWSEPPPSALIASNSLSSDVPSQPLLTELSSSYVDALRIAYATDTSEEFAVAGKTNVQGPLTLEARYNAQTARAPRFVSVIVPVPVNSFYTFDINDSTRALKYCIGTSVTGALCDAPALSLRARAGQPYPAAPIIVDIRSLDADSNVPYAAPIHIDVPPTGASVDMDVDPNPDDQALAAGIADAPGYYLSVRRANDVVGAFQGIISMPGHNLRAAIEFTNLPLPVPSLSGPARIVLPAGQASVSVPADADDPFVLDVDDAVVAANIDDTTRWRFSSSDASDTMPGELQQTDGHVNLALTFGSTGPRTITVRSRGDERIAATLEVIVDGGSTTTLAAPGPIVFGQPVTLTAQVAGQTGAPLDAGSVEFRDGADVLGSGEIVGGAVTFTTSGLAVGVHMITAHYAGDPAGLVAGSASVPLEFEVERATTAIALSAPAGSLIGAPVAVDVTLGVIAPGAGTPSGTVTVSDGEVSCTYALDTAAGCSLTPAAAGARSLVATYSGDANFRPSQASAPLTVYELPSLVSSLASLRDYVPYGHVADYLVTLRNDGPGPAMQVPVDTNLSAAFDLAFARWQCFGAGAGATCADGGSGLLHDVVTIPAGRSLTFLISAPVRPDTSEAEAVLAFDVGGPAPLHFVDSDVLVLLRDGFDEAYASGTAMDAEDAAASLSDEGVHAFVLPPASGPPFDRVLALPYGVDFVEVQRAPLDGATALVRLSRRDARGIERVSPWVRAAADAVLALSAVHAGDAAVTLLLEGTQTPLAMTLPGAD</sequence>
<evidence type="ECO:0000259" key="1">
    <source>
        <dbReference type="Pfam" id="PF16640"/>
    </source>
</evidence>
<dbReference type="EMBL" id="JBHSHD010000008">
    <property type="protein sequence ID" value="MFC4820850.1"/>
    <property type="molecule type" value="Genomic_DNA"/>
</dbReference>
<organism evidence="2 3">
    <name type="scientific">Dokdonella ginsengisoli</name>
    <dbReference type="NCBI Taxonomy" id="363846"/>
    <lineage>
        <taxon>Bacteria</taxon>
        <taxon>Pseudomonadati</taxon>
        <taxon>Pseudomonadota</taxon>
        <taxon>Gammaproteobacteria</taxon>
        <taxon>Lysobacterales</taxon>
        <taxon>Rhodanobacteraceae</taxon>
        <taxon>Dokdonella</taxon>
    </lineage>
</organism>
<dbReference type="Gene3D" id="2.60.40.10">
    <property type="entry name" value="Immunoglobulins"/>
    <property type="match status" value="2"/>
</dbReference>
<dbReference type="Proteomes" id="UP001595886">
    <property type="component" value="Unassembled WGS sequence"/>
</dbReference>
<evidence type="ECO:0000313" key="3">
    <source>
        <dbReference type="Proteomes" id="UP001595886"/>
    </source>
</evidence>
<keyword evidence="3" id="KW-1185">Reference proteome</keyword>
<gene>
    <name evidence="2" type="ORF">ACFO6Q_10975</name>
</gene>
<dbReference type="Pfam" id="PF16640">
    <property type="entry name" value="Big_3_5"/>
    <property type="match status" value="2"/>
</dbReference>
<evidence type="ECO:0000313" key="2">
    <source>
        <dbReference type="EMBL" id="MFC4820850.1"/>
    </source>
</evidence>
<dbReference type="PROSITE" id="PS51257">
    <property type="entry name" value="PROKAR_LIPOPROTEIN"/>
    <property type="match status" value="1"/>
</dbReference>
<reference evidence="3" key="1">
    <citation type="journal article" date="2019" name="Int. J. Syst. Evol. Microbiol.">
        <title>The Global Catalogue of Microorganisms (GCM) 10K type strain sequencing project: providing services to taxonomists for standard genome sequencing and annotation.</title>
        <authorList>
            <consortium name="The Broad Institute Genomics Platform"/>
            <consortium name="The Broad Institute Genome Sequencing Center for Infectious Disease"/>
            <person name="Wu L."/>
            <person name="Ma J."/>
        </authorList>
    </citation>
    <scope>NUCLEOTIDE SEQUENCE [LARGE SCALE GENOMIC DNA]</scope>
    <source>
        <strain evidence="3">CCUG 30340</strain>
    </source>
</reference>
<dbReference type="InterPro" id="IPR032109">
    <property type="entry name" value="Big_3_5"/>
</dbReference>
<comment type="caution">
    <text evidence="2">The sequence shown here is derived from an EMBL/GenBank/DDBJ whole genome shotgun (WGS) entry which is preliminary data.</text>
</comment>
<dbReference type="InterPro" id="IPR013783">
    <property type="entry name" value="Ig-like_fold"/>
</dbReference>